<dbReference type="InterPro" id="IPR041854">
    <property type="entry name" value="BFD-like_2Fe2S-bd_dom_sf"/>
</dbReference>
<dbReference type="Pfam" id="PF04324">
    <property type="entry name" value="Fer2_BFD"/>
    <property type="match status" value="1"/>
</dbReference>
<dbReference type="PANTHER" id="PTHR42720">
    <property type="entry name" value="GLYCEROL-3-PHOSPHATE DEHYDROGENASE"/>
    <property type="match status" value="1"/>
</dbReference>
<dbReference type="EMBL" id="WUUQ01000002">
    <property type="protein sequence ID" value="MXQ73380.1"/>
    <property type="molecule type" value="Genomic_DNA"/>
</dbReference>
<keyword evidence="4" id="KW-1185">Reference proteome</keyword>
<dbReference type="Proteomes" id="UP000434036">
    <property type="component" value="Unassembled WGS sequence"/>
</dbReference>
<evidence type="ECO:0000313" key="4">
    <source>
        <dbReference type="Proteomes" id="UP000434036"/>
    </source>
</evidence>
<dbReference type="InterPro" id="IPR052745">
    <property type="entry name" value="G3P_Oxidase/Oxidoreductase"/>
</dbReference>
<evidence type="ECO:0000259" key="2">
    <source>
        <dbReference type="Pfam" id="PF04324"/>
    </source>
</evidence>
<dbReference type="AlphaFoldDB" id="A0A6N8U6B8"/>
<dbReference type="InterPro" id="IPR007419">
    <property type="entry name" value="BFD-like_2Fe2S-bd_dom"/>
</dbReference>
<reference evidence="3 4" key="2">
    <citation type="submission" date="2020-01" db="EMBL/GenBank/DDBJ databases">
        <title>Clostridiaceae sp. nov. isolated from the gut of human by culturomics.</title>
        <authorList>
            <person name="Chang Y."/>
        </authorList>
    </citation>
    <scope>NUCLEOTIDE SEQUENCE [LARGE SCALE GENOMIC DNA]</scope>
    <source>
        <strain evidence="3 4">DONG20-135</strain>
    </source>
</reference>
<feature type="domain" description="BFD-like [2Fe-2S]-binding" evidence="2">
    <location>
        <begin position="395"/>
        <end position="448"/>
    </location>
</feature>
<feature type="domain" description="FAD dependent oxidoreductase" evidence="1">
    <location>
        <begin position="3"/>
        <end position="351"/>
    </location>
</feature>
<dbReference type="CDD" id="cd19946">
    <property type="entry name" value="GlpA-like_Fer2_BFD-like"/>
    <property type="match status" value="1"/>
</dbReference>
<dbReference type="Gene3D" id="3.30.9.10">
    <property type="entry name" value="D-Amino Acid Oxidase, subunit A, domain 2"/>
    <property type="match status" value="1"/>
</dbReference>
<accession>A0A6N8U6B8</accession>
<evidence type="ECO:0000259" key="1">
    <source>
        <dbReference type="Pfam" id="PF01266"/>
    </source>
</evidence>
<dbReference type="SUPFAM" id="SSF51905">
    <property type="entry name" value="FAD/NAD(P)-binding domain"/>
    <property type="match status" value="1"/>
</dbReference>
<dbReference type="Pfam" id="PF01266">
    <property type="entry name" value="DAO"/>
    <property type="match status" value="1"/>
</dbReference>
<protein>
    <submittedName>
        <fullName evidence="3">FAD-dependent oxidoreductase</fullName>
    </submittedName>
</protein>
<evidence type="ECO:0000313" key="3">
    <source>
        <dbReference type="EMBL" id="MXQ73380.1"/>
    </source>
</evidence>
<organism evidence="3 4">
    <name type="scientific">Copranaerobaculum intestinale</name>
    <dbReference type="NCBI Taxonomy" id="2692629"/>
    <lineage>
        <taxon>Bacteria</taxon>
        <taxon>Bacillati</taxon>
        <taxon>Bacillota</taxon>
        <taxon>Erysipelotrichia</taxon>
        <taxon>Erysipelotrichales</taxon>
        <taxon>Erysipelotrichaceae</taxon>
        <taxon>Copranaerobaculum</taxon>
    </lineage>
</organism>
<comment type="caution">
    <text evidence="3">The sequence shown here is derived from an EMBL/GenBank/DDBJ whole genome shotgun (WGS) entry which is preliminary data.</text>
</comment>
<dbReference type="InterPro" id="IPR036188">
    <property type="entry name" value="FAD/NAD-bd_sf"/>
</dbReference>
<dbReference type="Gene3D" id="1.10.10.1100">
    <property type="entry name" value="BFD-like [2Fe-2S]-binding domain"/>
    <property type="match status" value="1"/>
</dbReference>
<sequence>MKDVVIIGGGIIGCSIAYELSHYEGSVVLVEKNSDIADEVSMANSAIVHAGYDPEDGTLKAKLNVRGAQLMKQWCAELEEEYQTCGAFVAACGEGEELLLHRLYERALRRNVKVQLLDKEAAIKLEPNLSDQVTMVMNVPDTAVITPWNFALSALETAVVNGCQVYLNSPVTAIQKLSKGYAVQAGKQRIEARYVINAAGLYSDQIDQMATGIKHFTIQARKGEYFVLAKDARNFISRVIYPVPGPKGKGVLAVPTVHGNILIGPNRNDTDREDHATDAEGLAMVRSQITHTMKNVPMQETIRTFSGLRPAGNHGDFYIREEVESAGFINVGCIDSPGIASAPAIGEYVRQLIEKKHPLKRKTHYKKCKPLVRMADLSMTDKQSMIKQDPRYGHIVCRCEKISEGEIIAAIQRPIPAKTIKAIKKRIRPGMGRCQGGFCEPLVTDILSKTMNVDMCDICYDQPETKMFVGHTKEEQL</sequence>
<name>A0A6N8U6B8_9FIRM</name>
<dbReference type="PANTHER" id="PTHR42720:SF1">
    <property type="entry name" value="GLYCEROL 3-PHOSPHATE OXIDASE"/>
    <property type="match status" value="1"/>
</dbReference>
<gene>
    <name evidence="3" type="ORF">GSF08_05485</name>
</gene>
<dbReference type="InterPro" id="IPR006076">
    <property type="entry name" value="FAD-dep_OxRdtase"/>
</dbReference>
<dbReference type="Gene3D" id="3.50.50.60">
    <property type="entry name" value="FAD/NAD(P)-binding domain"/>
    <property type="match status" value="1"/>
</dbReference>
<reference evidence="3 4" key="1">
    <citation type="submission" date="2019-12" db="EMBL/GenBank/DDBJ databases">
        <authorList>
            <person name="Yang R."/>
        </authorList>
    </citation>
    <scope>NUCLEOTIDE SEQUENCE [LARGE SCALE GENOMIC DNA]</scope>
    <source>
        <strain evidence="3 4">DONG20-135</strain>
    </source>
</reference>
<dbReference type="RefSeq" id="WP_160624837.1">
    <property type="nucleotide sequence ID" value="NZ_WUUQ01000002.1"/>
</dbReference>
<proteinExistence type="predicted"/>